<comment type="caution">
    <text evidence="1">The sequence shown here is derived from an EMBL/GenBank/DDBJ whole genome shotgun (WGS) entry which is preliminary data.</text>
</comment>
<sequence length="495" mass="57796">MLSNRMYRHASCLRVTCRGTSTTNDAKSMQTPNPRKVNSDMVGPPDPVSNLRKIIYKQPANETELERRYRELRIEAQKWNHEFWTKHNSRFFQEREDYLKKNLPEDTSVKPYYVFAKYTNGSIPIERNFKTKDKANWKYMKQNHRQQNIAFLHYITFLAGAFAVSIFHKKTEIIKYTQNHITKTNILKGIKWVNMTTSAIHLKETAVFASVATLNYLKFLWGSARHLAAVAFNKPGEAQNINSTLLKRVKEIGQDRKTLGQLLLAAINDNKNIRLRCQSETTAKNRLMQYIEETQKLIKENRTRYVNFQQLYSVTHKENVFLRSRIKKLVSEKEDAEKNLMTLINEVYRSQNTNLKAYCARFIVHTKKNLLNKDVNAEIRKFLQKSNEPTSVASRGVGDQLGNIMLSGTSSLPECSLRVTDLFHDDINLVRLVSDAPKLRGLPGECVWTVKDKNGIIEKLYEYDYETDYDNGDTIRRIREYSVYHDKDWLLDQTK</sequence>
<name>A0ACC0KGM7_CHOFU</name>
<dbReference type="Proteomes" id="UP001064048">
    <property type="component" value="Chromosome 5"/>
</dbReference>
<evidence type="ECO:0000313" key="2">
    <source>
        <dbReference type="Proteomes" id="UP001064048"/>
    </source>
</evidence>
<reference evidence="1 2" key="1">
    <citation type="journal article" date="2022" name="Genome Biol. Evol.">
        <title>The Spruce Budworm Genome: Reconstructing the Evolutionary History of Antifreeze Proteins.</title>
        <authorList>
            <person name="Beliveau C."/>
            <person name="Gagne P."/>
            <person name="Picq S."/>
            <person name="Vernygora O."/>
            <person name="Keeling C.I."/>
            <person name="Pinkney K."/>
            <person name="Doucet D."/>
            <person name="Wen F."/>
            <person name="Johnston J.S."/>
            <person name="Maaroufi H."/>
            <person name="Boyle B."/>
            <person name="Laroche J."/>
            <person name="Dewar K."/>
            <person name="Juretic N."/>
            <person name="Blackburn G."/>
            <person name="Nisole A."/>
            <person name="Brunet B."/>
            <person name="Brandao M."/>
            <person name="Lumley L."/>
            <person name="Duan J."/>
            <person name="Quan G."/>
            <person name="Lucarotti C.J."/>
            <person name="Roe A.D."/>
            <person name="Sperling F.A.H."/>
            <person name="Levesque R.C."/>
            <person name="Cusson M."/>
        </authorList>
    </citation>
    <scope>NUCLEOTIDE SEQUENCE [LARGE SCALE GENOMIC DNA]</scope>
    <source>
        <strain evidence="1">Glfc:IPQL:Cfum</strain>
    </source>
</reference>
<proteinExistence type="predicted"/>
<evidence type="ECO:0000313" key="1">
    <source>
        <dbReference type="EMBL" id="KAI8435375.1"/>
    </source>
</evidence>
<gene>
    <name evidence="1" type="ORF">MSG28_003693</name>
</gene>
<organism evidence="1 2">
    <name type="scientific">Choristoneura fumiferana</name>
    <name type="common">Spruce budworm moth</name>
    <name type="synonym">Archips fumiferana</name>
    <dbReference type="NCBI Taxonomy" id="7141"/>
    <lineage>
        <taxon>Eukaryota</taxon>
        <taxon>Metazoa</taxon>
        <taxon>Ecdysozoa</taxon>
        <taxon>Arthropoda</taxon>
        <taxon>Hexapoda</taxon>
        <taxon>Insecta</taxon>
        <taxon>Pterygota</taxon>
        <taxon>Neoptera</taxon>
        <taxon>Endopterygota</taxon>
        <taxon>Lepidoptera</taxon>
        <taxon>Glossata</taxon>
        <taxon>Ditrysia</taxon>
        <taxon>Tortricoidea</taxon>
        <taxon>Tortricidae</taxon>
        <taxon>Tortricinae</taxon>
        <taxon>Choristoneura</taxon>
    </lineage>
</organism>
<dbReference type="EMBL" id="CM046105">
    <property type="protein sequence ID" value="KAI8435375.1"/>
    <property type="molecule type" value="Genomic_DNA"/>
</dbReference>
<keyword evidence="2" id="KW-1185">Reference proteome</keyword>
<accession>A0ACC0KGM7</accession>
<protein>
    <submittedName>
        <fullName evidence="1">Uncharacterized protein</fullName>
    </submittedName>
</protein>